<evidence type="ECO:0000313" key="4">
    <source>
        <dbReference type="Proteomes" id="UP000680020"/>
    </source>
</evidence>
<dbReference type="Proteomes" id="UP000680020">
    <property type="component" value="Unassembled WGS sequence"/>
</dbReference>
<reference evidence="3" key="1">
    <citation type="submission" date="2021-03" db="EMBL/GenBank/DDBJ databases">
        <title>Identification and antibiotic profiling of Wohlfahrtiimonas chitiniclastica, an underestimated human pathogen.</title>
        <authorList>
            <person name="Kopf A."/>
            <person name="Bunk B."/>
            <person name="Coldewey S."/>
            <person name="Gunzer F."/>
            <person name="Riedel T."/>
            <person name="Schroettner P."/>
        </authorList>
    </citation>
    <scope>NUCLEOTIDE SEQUENCE</scope>
    <source>
        <strain evidence="3">DSM 100917</strain>
    </source>
</reference>
<dbReference type="GO" id="GO:0016779">
    <property type="term" value="F:nucleotidyltransferase activity"/>
    <property type="evidence" value="ECO:0007669"/>
    <property type="project" value="InterPro"/>
</dbReference>
<accession>A0AB35BZX5</accession>
<dbReference type="InterPro" id="IPR006116">
    <property type="entry name" value="NT_2-5OAS_ClassI-CCAase"/>
</dbReference>
<evidence type="ECO:0000313" key="3">
    <source>
        <dbReference type="EMBL" id="MBS7825016.1"/>
    </source>
</evidence>
<name>A0AB35BZX5_9GAMM</name>
<dbReference type="GO" id="GO:0051607">
    <property type="term" value="P:defense response to virus"/>
    <property type="evidence" value="ECO:0007669"/>
    <property type="project" value="UniProtKB-KW"/>
</dbReference>
<dbReference type="AlphaFoldDB" id="A0AB35BZX5"/>
<comment type="caution">
    <text evidence="3">The sequence shown here is derived from an EMBL/GenBank/DDBJ whole genome shotgun (WGS) entry which is preliminary data.</text>
</comment>
<dbReference type="CDD" id="cd05400">
    <property type="entry name" value="NT_2-5OAS_ClassI-CCAase"/>
    <property type="match status" value="1"/>
</dbReference>
<gene>
    <name evidence="3" type="ORF">J7561_07330</name>
</gene>
<dbReference type="InterPro" id="IPR043519">
    <property type="entry name" value="NT_sf"/>
</dbReference>
<dbReference type="Gene3D" id="3.30.460.10">
    <property type="entry name" value="Beta Polymerase, domain 2"/>
    <property type="match status" value="1"/>
</dbReference>
<feature type="coiled-coil region" evidence="2">
    <location>
        <begin position="286"/>
        <end position="313"/>
    </location>
</feature>
<organism evidence="3 4">
    <name type="scientific">Wohlfahrtiimonas chitiniclastica</name>
    <dbReference type="NCBI Taxonomy" id="400946"/>
    <lineage>
        <taxon>Bacteria</taxon>
        <taxon>Pseudomonadati</taxon>
        <taxon>Pseudomonadota</taxon>
        <taxon>Gammaproteobacteria</taxon>
        <taxon>Cardiobacteriales</taxon>
        <taxon>Ignatzschineriaceae</taxon>
        <taxon>Wohlfahrtiimonas</taxon>
    </lineage>
</organism>
<keyword evidence="1" id="KW-0051">Antiviral defense</keyword>
<dbReference type="EMBL" id="JAGIBU010000006">
    <property type="protein sequence ID" value="MBS7825016.1"/>
    <property type="molecule type" value="Genomic_DNA"/>
</dbReference>
<evidence type="ECO:0000256" key="1">
    <source>
        <dbReference type="ARBA" id="ARBA00023118"/>
    </source>
</evidence>
<dbReference type="RefSeq" id="WP_213404142.1">
    <property type="nucleotide sequence ID" value="NZ_JAGIBT010000007.1"/>
</dbReference>
<evidence type="ECO:0000256" key="2">
    <source>
        <dbReference type="SAM" id="Coils"/>
    </source>
</evidence>
<sequence>MSIQNKFEEFYGNIFLTNECDEYKDARAKDDAIVEKIKNKFKANEYSVKETFIQGSWATNTAIKQKGVDFDIDRAIVISESDAPSDPLKPKNAILEVLEGMNFKNAKIKTPCVTAGYKNIDLHIDLPVYSKDDDGNYKLAIGKPHSQISEWGNSDPKGLIDWIKNFDAYKYNYEREHRRQFRRLVCYIKKWRNEIFSDGIKSKLFSIGLTIMIKECFQPSIDIDGVPDDLTALKNTVSHILFFGNYLTSDGNGGYKIKVVLPVTPYRDIYNDAGCSERGTQFYNKLSTLNDKLQDVIDESDNLKKQCEILRKQFGDDFPIITDDNVKKASLGFSVAGTVGTSQGA</sequence>
<proteinExistence type="predicted"/>
<protein>
    <submittedName>
        <fullName evidence="3">Nucleotidyltransferase</fullName>
    </submittedName>
</protein>
<keyword evidence="2" id="KW-0175">Coiled coil</keyword>
<dbReference type="Pfam" id="PF18144">
    <property type="entry name" value="SMODS"/>
    <property type="match status" value="1"/>
</dbReference>